<dbReference type="GO" id="GO:0022857">
    <property type="term" value="F:transmembrane transporter activity"/>
    <property type="evidence" value="ECO:0007669"/>
    <property type="project" value="InterPro"/>
</dbReference>
<dbReference type="InterPro" id="IPR024528">
    <property type="entry name" value="ThrE_2"/>
</dbReference>
<feature type="transmembrane region" description="Helical" evidence="7">
    <location>
        <begin position="282"/>
        <end position="305"/>
    </location>
</feature>
<keyword evidence="11" id="KW-1185">Reference proteome</keyword>
<sequence>MGRKRRAARPSDDLGPDRLMRQSAVVMRLGQLLQSCGAGSYRIKASMARVAAAVGLDRHEALVTLTEITTTSYAGDYFRTEVSEHRQVGTNAHRLDELGRLVARVRKGTRVEEVEAELDRIAALAPLYPWWINALAAGLACAGFTYLNGGTWLECLVVVLATSVGQLLRRAMLERRLTHFAVWLAAGFTSATIYVAIVGALQAAQVIDTSHHAGVVSTILFLMPGFPLVTAMLDLLRHDFSSALSRAAYVLTVMTATGLAIGAATSLFHWDFAPPAETGGAAAPLAVFALRALASFAGAYGVALLFNSPQKVALTAGVVGALANPARLAVVEAGWAAWHVGVGAAAFGIGILATMLSARSSYSRVTLSVPAIVIMIPGAPFYFALSAFDAENVPAALDQLATIALVIGSIGIGLALSRIVTDPGWRRDTATSTLPQLRDL</sequence>
<feature type="transmembrane region" description="Helical" evidence="7">
    <location>
        <begin position="180"/>
        <end position="201"/>
    </location>
</feature>
<name>A0A1Q5PVL3_9ACTO</name>
<evidence type="ECO:0000313" key="11">
    <source>
        <dbReference type="Proteomes" id="UP000185612"/>
    </source>
</evidence>
<feature type="transmembrane region" description="Helical" evidence="7">
    <location>
        <begin position="400"/>
        <end position="420"/>
    </location>
</feature>
<feature type="transmembrane region" description="Helical" evidence="7">
    <location>
        <begin position="248"/>
        <end position="270"/>
    </location>
</feature>
<evidence type="ECO:0008006" key="12">
    <source>
        <dbReference type="Google" id="ProtNLM"/>
    </source>
</evidence>
<dbReference type="GO" id="GO:0015744">
    <property type="term" value="P:succinate transport"/>
    <property type="evidence" value="ECO:0007669"/>
    <property type="project" value="TreeGrafter"/>
</dbReference>
<proteinExistence type="inferred from homology"/>
<dbReference type="PANTHER" id="PTHR34390">
    <property type="entry name" value="UPF0442 PROTEIN YJJB-RELATED"/>
    <property type="match status" value="1"/>
</dbReference>
<feature type="transmembrane region" description="Helical" evidence="7">
    <location>
        <begin position="336"/>
        <end position="358"/>
    </location>
</feature>
<protein>
    <recommendedName>
        <fullName evidence="12">Threonine/serine exporter family protein</fullName>
    </recommendedName>
</protein>
<dbReference type="PANTHER" id="PTHR34390:SF2">
    <property type="entry name" value="SUCCINATE TRANSPORTER SUBUNIT YJJP-RELATED"/>
    <property type="match status" value="1"/>
</dbReference>
<dbReference type="InterPro" id="IPR010619">
    <property type="entry name" value="ThrE-like_N"/>
</dbReference>
<evidence type="ECO:0000259" key="8">
    <source>
        <dbReference type="Pfam" id="PF06738"/>
    </source>
</evidence>
<feature type="domain" description="Threonine/serine exporter-like N-terminal" evidence="8">
    <location>
        <begin position="25"/>
        <end position="267"/>
    </location>
</feature>
<comment type="caution">
    <text evidence="10">The sequence shown here is derived from an EMBL/GenBank/DDBJ whole genome shotgun (WGS) entry which is preliminary data.</text>
</comment>
<dbReference type="EMBL" id="MQVS01000006">
    <property type="protein sequence ID" value="OKL51608.1"/>
    <property type="molecule type" value="Genomic_DNA"/>
</dbReference>
<comment type="subcellular location">
    <subcellularLocation>
        <location evidence="1">Cell membrane</location>
        <topology evidence="1">Multi-pass membrane protein</topology>
    </subcellularLocation>
</comment>
<dbReference type="Proteomes" id="UP000185612">
    <property type="component" value="Unassembled WGS sequence"/>
</dbReference>
<dbReference type="GO" id="GO:0005886">
    <property type="term" value="C:plasma membrane"/>
    <property type="evidence" value="ECO:0007669"/>
    <property type="project" value="UniProtKB-SubCell"/>
</dbReference>
<feature type="transmembrane region" description="Helical" evidence="7">
    <location>
        <begin position="213"/>
        <end position="236"/>
    </location>
</feature>
<organism evidence="10 11">
    <name type="scientific">Buchananella hordeovulneris</name>
    <dbReference type="NCBI Taxonomy" id="52770"/>
    <lineage>
        <taxon>Bacteria</taxon>
        <taxon>Bacillati</taxon>
        <taxon>Actinomycetota</taxon>
        <taxon>Actinomycetes</taxon>
        <taxon>Actinomycetales</taxon>
        <taxon>Actinomycetaceae</taxon>
        <taxon>Buchananella</taxon>
    </lineage>
</organism>
<evidence type="ECO:0000256" key="5">
    <source>
        <dbReference type="ARBA" id="ARBA00023136"/>
    </source>
</evidence>
<dbReference type="Pfam" id="PF12821">
    <property type="entry name" value="ThrE_2"/>
    <property type="match status" value="1"/>
</dbReference>
<dbReference type="RefSeq" id="WP_073824642.1">
    <property type="nucleotide sequence ID" value="NZ_MQVS01000006.1"/>
</dbReference>
<comment type="similarity">
    <text evidence="6">Belongs to the ThrE exporter (TC 2.A.79) family.</text>
</comment>
<keyword evidence="5 7" id="KW-0472">Membrane</keyword>
<evidence type="ECO:0000256" key="1">
    <source>
        <dbReference type="ARBA" id="ARBA00004651"/>
    </source>
</evidence>
<keyword evidence="4 7" id="KW-1133">Transmembrane helix</keyword>
<evidence type="ECO:0000256" key="4">
    <source>
        <dbReference type="ARBA" id="ARBA00022989"/>
    </source>
</evidence>
<evidence type="ECO:0000256" key="2">
    <source>
        <dbReference type="ARBA" id="ARBA00022475"/>
    </source>
</evidence>
<evidence type="ECO:0000259" key="9">
    <source>
        <dbReference type="Pfam" id="PF12821"/>
    </source>
</evidence>
<feature type="transmembrane region" description="Helical" evidence="7">
    <location>
        <begin position="312"/>
        <end position="330"/>
    </location>
</feature>
<dbReference type="AlphaFoldDB" id="A0A1Q5PVL3"/>
<keyword evidence="2" id="KW-1003">Cell membrane</keyword>
<gene>
    <name evidence="10" type="ORF">BSZ40_07170</name>
</gene>
<accession>A0A1Q5PVL3</accession>
<feature type="transmembrane region" description="Helical" evidence="7">
    <location>
        <begin position="365"/>
        <end position="388"/>
    </location>
</feature>
<evidence type="ECO:0000256" key="7">
    <source>
        <dbReference type="SAM" id="Phobius"/>
    </source>
</evidence>
<keyword evidence="3 7" id="KW-0812">Transmembrane</keyword>
<dbReference type="Pfam" id="PF06738">
    <property type="entry name" value="ThrE"/>
    <property type="match status" value="1"/>
</dbReference>
<reference evidence="11" key="1">
    <citation type="submission" date="2016-12" db="EMBL/GenBank/DDBJ databases">
        <authorList>
            <person name="Meng X."/>
        </authorList>
    </citation>
    <scope>NUCLEOTIDE SEQUENCE [LARGE SCALE GENOMIC DNA]</scope>
    <source>
        <strain evidence="11">DSM 20732</strain>
    </source>
</reference>
<feature type="domain" description="Threonine/Serine exporter ThrE" evidence="9">
    <location>
        <begin position="292"/>
        <end position="419"/>
    </location>
</feature>
<dbReference type="STRING" id="52770.BSZ40_07170"/>
<evidence type="ECO:0000256" key="6">
    <source>
        <dbReference type="ARBA" id="ARBA00034125"/>
    </source>
</evidence>
<dbReference type="InterPro" id="IPR050539">
    <property type="entry name" value="ThrE_Dicarb/AminoAcid_Exp"/>
</dbReference>
<evidence type="ECO:0000256" key="3">
    <source>
        <dbReference type="ARBA" id="ARBA00022692"/>
    </source>
</evidence>
<feature type="transmembrane region" description="Helical" evidence="7">
    <location>
        <begin position="127"/>
        <end position="145"/>
    </location>
</feature>
<dbReference type="InParanoid" id="A0A1Q5PVL3"/>
<feature type="transmembrane region" description="Helical" evidence="7">
    <location>
        <begin position="151"/>
        <end position="168"/>
    </location>
</feature>
<evidence type="ECO:0000313" key="10">
    <source>
        <dbReference type="EMBL" id="OKL51608.1"/>
    </source>
</evidence>